<accession>A0ABW0BGS4</accession>
<evidence type="ECO:0000256" key="2">
    <source>
        <dbReference type="ARBA" id="ARBA00022777"/>
    </source>
</evidence>
<dbReference type="InterPro" id="IPR007168">
    <property type="entry name" value="Phageshock_PspC_N"/>
</dbReference>
<keyword evidence="2" id="KW-0418">Kinase</keyword>
<evidence type="ECO:0000313" key="7">
    <source>
        <dbReference type="EMBL" id="MFC5176006.1"/>
    </source>
</evidence>
<dbReference type="PANTHER" id="PTHR24421">
    <property type="entry name" value="NITRATE/NITRITE SENSOR PROTEIN NARX-RELATED"/>
    <property type="match status" value="1"/>
</dbReference>
<feature type="domain" description="Histidine kinase/HSP90-like ATPase" evidence="6">
    <location>
        <begin position="343"/>
        <end position="437"/>
    </location>
</feature>
<evidence type="ECO:0000313" key="8">
    <source>
        <dbReference type="Proteomes" id="UP001596087"/>
    </source>
</evidence>
<feature type="transmembrane region" description="Helical" evidence="5">
    <location>
        <begin position="141"/>
        <end position="159"/>
    </location>
</feature>
<evidence type="ECO:0000256" key="5">
    <source>
        <dbReference type="SAM" id="Phobius"/>
    </source>
</evidence>
<evidence type="ECO:0000259" key="6">
    <source>
        <dbReference type="SMART" id="SM00387"/>
    </source>
</evidence>
<dbReference type="CDD" id="cd16917">
    <property type="entry name" value="HATPase_UhpB-NarQ-NarX-like"/>
    <property type="match status" value="1"/>
</dbReference>
<gene>
    <name evidence="7" type="ORF">ACFPGP_04935</name>
</gene>
<proteinExistence type="predicted"/>
<evidence type="ECO:0000256" key="3">
    <source>
        <dbReference type="ARBA" id="ARBA00023012"/>
    </source>
</evidence>
<dbReference type="Gene3D" id="3.30.565.10">
    <property type="entry name" value="Histidine kinase-like ATPase, C-terminal domain"/>
    <property type="match status" value="1"/>
</dbReference>
<dbReference type="SMART" id="SM00387">
    <property type="entry name" value="HATPase_c"/>
    <property type="match status" value="1"/>
</dbReference>
<dbReference type="Pfam" id="PF04024">
    <property type="entry name" value="PspC"/>
    <property type="match status" value="1"/>
</dbReference>
<feature type="transmembrane region" description="Helical" evidence="5">
    <location>
        <begin position="180"/>
        <end position="206"/>
    </location>
</feature>
<keyword evidence="5" id="KW-1133">Transmembrane helix</keyword>
<keyword evidence="5" id="KW-0472">Membrane</keyword>
<protein>
    <submittedName>
        <fullName evidence="7">PspC domain-containing protein</fullName>
    </submittedName>
</protein>
<keyword evidence="5" id="KW-0812">Transmembrane</keyword>
<keyword evidence="3" id="KW-0902">Two-component regulatory system</keyword>
<dbReference type="EMBL" id="JBHSKD010000004">
    <property type="protein sequence ID" value="MFC5176006.1"/>
    <property type="molecule type" value="Genomic_DNA"/>
</dbReference>
<dbReference type="RefSeq" id="WP_378587649.1">
    <property type="nucleotide sequence ID" value="NZ_JBHSKD010000004.1"/>
</dbReference>
<dbReference type="InterPro" id="IPR050482">
    <property type="entry name" value="Sensor_HK_TwoCompSys"/>
</dbReference>
<reference evidence="8" key="1">
    <citation type="journal article" date="2019" name="Int. J. Syst. Evol. Microbiol.">
        <title>The Global Catalogue of Microorganisms (GCM) 10K type strain sequencing project: providing services to taxonomists for standard genome sequencing and annotation.</title>
        <authorList>
            <consortium name="The Broad Institute Genomics Platform"/>
            <consortium name="The Broad Institute Genome Sequencing Center for Infectious Disease"/>
            <person name="Wu L."/>
            <person name="Ma J."/>
        </authorList>
    </citation>
    <scope>NUCLEOTIDE SEQUENCE [LARGE SCALE GENOMIC DNA]</scope>
    <source>
        <strain evidence="8">DFY41</strain>
    </source>
</reference>
<dbReference type="InterPro" id="IPR003594">
    <property type="entry name" value="HATPase_dom"/>
</dbReference>
<dbReference type="InterPro" id="IPR036890">
    <property type="entry name" value="HATPase_C_sf"/>
</dbReference>
<keyword evidence="8" id="KW-1185">Reference proteome</keyword>
<dbReference type="Pfam" id="PF02518">
    <property type="entry name" value="HATPase_c"/>
    <property type="match status" value="1"/>
</dbReference>
<dbReference type="Proteomes" id="UP001596087">
    <property type="component" value="Unassembled WGS sequence"/>
</dbReference>
<feature type="transmembrane region" description="Helical" evidence="5">
    <location>
        <begin position="112"/>
        <end position="135"/>
    </location>
</feature>
<organism evidence="7 8">
    <name type="scientific">Nocardioides taihuensis</name>
    <dbReference type="NCBI Taxonomy" id="1835606"/>
    <lineage>
        <taxon>Bacteria</taxon>
        <taxon>Bacillati</taxon>
        <taxon>Actinomycetota</taxon>
        <taxon>Actinomycetes</taxon>
        <taxon>Propionibacteriales</taxon>
        <taxon>Nocardioidaceae</taxon>
        <taxon>Nocardioides</taxon>
    </lineage>
</organism>
<feature type="transmembrane region" description="Helical" evidence="5">
    <location>
        <begin position="218"/>
        <end position="239"/>
    </location>
</feature>
<comment type="caution">
    <text evidence="7">The sequence shown here is derived from an EMBL/GenBank/DDBJ whole genome shotgun (WGS) entry which is preliminary data.</text>
</comment>
<feature type="compositionally biased region" description="Low complexity" evidence="4">
    <location>
        <begin position="1"/>
        <end position="20"/>
    </location>
</feature>
<evidence type="ECO:0000256" key="1">
    <source>
        <dbReference type="ARBA" id="ARBA00022679"/>
    </source>
</evidence>
<sequence>MTTAPGPAGATAAPVAARPGAHPPAWEPRKAYRDTSEPILGGVAAGLARHLGLPVLWVRATFIVTAALGGLGIAFYAALWLVLPADTGFETAAPGLESASRRGMRPGRIRRLTDVGPAIALAALGLGAILLLEAVLGRGVVFWPVFLGLLGLAILWRQADEAQRERWNDQSGRIDPMRIVFGNGGWASYARVALGTLLVVSAVFVFGLEGASVSDARAGLVSGGLVLVGLAIVIGPWVFRLASDLSAERAERVRTQERADLAAHLHDSVLQTLALIQKNSADSALVARLARSQERDLRSWLYAGESTDESTLASALRGAAAAVEDAHGATVDVVTVGDCPFSEALRPVVNATREAVQNAARHAGTGRVDVYAEVGDSAVDVFVRDRGRGFDLAAVPEDRYGVRHSILDRMERHGGTAEVRSTPGEGTEVRLHLPRQEESHG</sequence>
<dbReference type="PANTHER" id="PTHR24421:SF61">
    <property type="entry name" value="OXYGEN SENSOR HISTIDINE KINASE NREB"/>
    <property type="match status" value="1"/>
</dbReference>
<name>A0ABW0BGS4_9ACTN</name>
<dbReference type="SUPFAM" id="SSF55874">
    <property type="entry name" value="ATPase domain of HSP90 chaperone/DNA topoisomerase II/histidine kinase"/>
    <property type="match status" value="1"/>
</dbReference>
<feature type="transmembrane region" description="Helical" evidence="5">
    <location>
        <begin position="56"/>
        <end position="83"/>
    </location>
</feature>
<evidence type="ECO:0000256" key="4">
    <source>
        <dbReference type="SAM" id="MobiDB-lite"/>
    </source>
</evidence>
<feature type="region of interest" description="Disordered" evidence="4">
    <location>
        <begin position="1"/>
        <end position="29"/>
    </location>
</feature>
<keyword evidence="1" id="KW-0808">Transferase</keyword>